<dbReference type="PROSITE" id="PS50110">
    <property type="entry name" value="RESPONSE_REGULATORY"/>
    <property type="match status" value="1"/>
</dbReference>
<sequence length="154" mass="16028">MRDEHAPILLRRAPVAIGKKQNAAEGEGPLTEQPLNGRRILLVEDEPLIAMFAEMTLGDVGAIPLGPAATVSAASSAIEGEAPEAALVDVRLRNGESGYNVADLLAARGIPFVLATGLHPGDIPEQHRARPVLSKPYTAPQLLAALAALLAPVP</sequence>
<dbReference type="RefSeq" id="WP_301588520.1">
    <property type="nucleotide sequence ID" value="NZ_JAPFQI010000001.1"/>
</dbReference>
<reference evidence="3 4" key="1">
    <citation type="submission" date="2022-10" db="EMBL/GenBank/DDBJ databases">
        <title>Roseococcus glaciei nov., sp. nov., isolated from glacier.</title>
        <authorList>
            <person name="Liu Q."/>
            <person name="Xin Y.-H."/>
        </authorList>
    </citation>
    <scope>NUCLEOTIDE SEQUENCE [LARGE SCALE GENOMIC DNA]</scope>
    <source>
        <strain evidence="3 4">MDT2-1-1</strain>
    </source>
</reference>
<dbReference type="Proteomes" id="UP001526430">
    <property type="component" value="Unassembled WGS sequence"/>
</dbReference>
<keyword evidence="4" id="KW-1185">Reference proteome</keyword>
<organism evidence="3 4">
    <name type="scientific">Sabulicella glaciei</name>
    <dbReference type="NCBI Taxonomy" id="2984948"/>
    <lineage>
        <taxon>Bacteria</taxon>
        <taxon>Pseudomonadati</taxon>
        <taxon>Pseudomonadota</taxon>
        <taxon>Alphaproteobacteria</taxon>
        <taxon>Acetobacterales</taxon>
        <taxon>Acetobacteraceae</taxon>
        <taxon>Sabulicella</taxon>
    </lineage>
</organism>
<dbReference type="InterPro" id="IPR001789">
    <property type="entry name" value="Sig_transdc_resp-reg_receiver"/>
</dbReference>
<name>A0ABT3NRK2_9PROT</name>
<comment type="caution">
    <text evidence="3">The sequence shown here is derived from an EMBL/GenBank/DDBJ whole genome shotgun (WGS) entry which is preliminary data.</text>
</comment>
<evidence type="ECO:0000313" key="4">
    <source>
        <dbReference type="Proteomes" id="UP001526430"/>
    </source>
</evidence>
<accession>A0ABT3NRK2</accession>
<dbReference type="SUPFAM" id="SSF52172">
    <property type="entry name" value="CheY-like"/>
    <property type="match status" value="1"/>
</dbReference>
<keyword evidence="1" id="KW-0597">Phosphoprotein</keyword>
<protein>
    <submittedName>
        <fullName evidence="3">Response regulator</fullName>
    </submittedName>
</protein>
<evidence type="ECO:0000259" key="2">
    <source>
        <dbReference type="PROSITE" id="PS50110"/>
    </source>
</evidence>
<evidence type="ECO:0000313" key="3">
    <source>
        <dbReference type="EMBL" id="MCW8084791.1"/>
    </source>
</evidence>
<feature type="modified residue" description="4-aspartylphosphate" evidence="1">
    <location>
        <position position="89"/>
    </location>
</feature>
<gene>
    <name evidence="3" type="ORF">OF850_04060</name>
</gene>
<dbReference type="SMART" id="SM00448">
    <property type="entry name" value="REC"/>
    <property type="match status" value="1"/>
</dbReference>
<proteinExistence type="predicted"/>
<feature type="domain" description="Response regulatory" evidence="2">
    <location>
        <begin position="39"/>
        <end position="150"/>
    </location>
</feature>
<evidence type="ECO:0000256" key="1">
    <source>
        <dbReference type="PROSITE-ProRule" id="PRU00169"/>
    </source>
</evidence>
<dbReference type="Gene3D" id="3.40.50.2300">
    <property type="match status" value="1"/>
</dbReference>
<dbReference type="InterPro" id="IPR011006">
    <property type="entry name" value="CheY-like_superfamily"/>
</dbReference>
<dbReference type="EMBL" id="JAPFQI010000001">
    <property type="protein sequence ID" value="MCW8084791.1"/>
    <property type="molecule type" value="Genomic_DNA"/>
</dbReference>